<evidence type="ECO:0000256" key="1">
    <source>
        <dbReference type="ARBA" id="ARBA00008987"/>
    </source>
</evidence>
<evidence type="ECO:0000256" key="3">
    <source>
        <dbReference type="ARBA" id="ARBA00022982"/>
    </source>
</evidence>
<feature type="domain" description="Thioredoxin" evidence="8">
    <location>
        <begin position="1"/>
        <end position="107"/>
    </location>
</feature>
<dbReference type="InterPro" id="IPR036249">
    <property type="entry name" value="Thioredoxin-like_sf"/>
</dbReference>
<dbReference type="EMBL" id="ABYI02000022">
    <property type="protein sequence ID" value="EEG74119.1"/>
    <property type="molecule type" value="Genomic_DNA"/>
</dbReference>
<dbReference type="HOGENOM" id="CLU_090389_10_4_9"/>
<organism evidence="9 10">
    <name type="scientific">[Clostridium] hylemonae DSM 15053</name>
    <dbReference type="NCBI Taxonomy" id="553973"/>
    <lineage>
        <taxon>Bacteria</taxon>
        <taxon>Bacillati</taxon>
        <taxon>Bacillota</taxon>
        <taxon>Clostridia</taxon>
        <taxon>Lachnospirales</taxon>
        <taxon>Lachnospiraceae</taxon>
    </lineage>
</organism>
<comment type="caution">
    <text evidence="9">The sequence shown here is derived from an EMBL/GenBank/DDBJ whole genome shotgun (WGS) entry which is preliminary data.</text>
</comment>
<dbReference type="RefSeq" id="WP_006443473.1">
    <property type="nucleotide sequence ID" value="NZ_CP036524.1"/>
</dbReference>
<evidence type="ECO:0000256" key="6">
    <source>
        <dbReference type="PIRNR" id="PIRNR000077"/>
    </source>
</evidence>
<evidence type="ECO:0000256" key="4">
    <source>
        <dbReference type="ARBA" id="ARBA00023157"/>
    </source>
</evidence>
<dbReference type="GO" id="GO:0005737">
    <property type="term" value="C:cytoplasm"/>
    <property type="evidence" value="ECO:0007669"/>
    <property type="project" value="TreeGrafter"/>
</dbReference>
<dbReference type="STRING" id="553973.CLOHYLEM_06126"/>
<dbReference type="PIRSF" id="PIRSF000077">
    <property type="entry name" value="Thioredoxin"/>
    <property type="match status" value="1"/>
</dbReference>
<evidence type="ECO:0000313" key="10">
    <source>
        <dbReference type="Proteomes" id="UP000004893"/>
    </source>
</evidence>
<comment type="similarity">
    <text evidence="1 6">Belongs to the thioredoxin family.</text>
</comment>
<proteinExistence type="inferred from homology"/>
<gene>
    <name evidence="9" type="ORF">CLOHYLEM_06126</name>
</gene>
<evidence type="ECO:0000256" key="5">
    <source>
        <dbReference type="ARBA" id="ARBA00023284"/>
    </source>
</evidence>
<evidence type="ECO:0000256" key="7">
    <source>
        <dbReference type="PIRSR" id="PIRSR000077-4"/>
    </source>
</evidence>
<feature type="disulfide bond" description="Redox-active" evidence="7">
    <location>
        <begin position="29"/>
        <end position="32"/>
    </location>
</feature>
<dbReference type="eggNOG" id="COG3118">
    <property type="taxonomic scope" value="Bacteria"/>
</dbReference>
<keyword evidence="3" id="KW-0249">Electron transport</keyword>
<dbReference type="GO" id="GO:0015035">
    <property type="term" value="F:protein-disulfide reductase activity"/>
    <property type="evidence" value="ECO:0007669"/>
    <property type="project" value="InterPro"/>
</dbReference>
<evidence type="ECO:0000259" key="8">
    <source>
        <dbReference type="PROSITE" id="PS51352"/>
    </source>
</evidence>
<keyword evidence="5 7" id="KW-0676">Redox-active center</keyword>
<dbReference type="Proteomes" id="UP000004893">
    <property type="component" value="Unassembled WGS sequence"/>
</dbReference>
<dbReference type="AlphaFoldDB" id="C0C1V5"/>
<reference evidence="9" key="1">
    <citation type="submission" date="2009-02" db="EMBL/GenBank/DDBJ databases">
        <authorList>
            <person name="Fulton L."/>
            <person name="Clifton S."/>
            <person name="Fulton B."/>
            <person name="Xu J."/>
            <person name="Minx P."/>
            <person name="Pepin K.H."/>
            <person name="Johnson M."/>
            <person name="Bhonagiri V."/>
            <person name="Nash W.E."/>
            <person name="Mardis E.R."/>
            <person name="Wilson R.K."/>
        </authorList>
    </citation>
    <scope>NUCLEOTIDE SEQUENCE [LARGE SCALE GENOMIC DNA]</scope>
    <source>
        <strain evidence="9">DSM 15053</strain>
    </source>
</reference>
<dbReference type="CDD" id="cd02947">
    <property type="entry name" value="TRX_family"/>
    <property type="match status" value="1"/>
</dbReference>
<dbReference type="PROSITE" id="PS51352">
    <property type="entry name" value="THIOREDOXIN_2"/>
    <property type="match status" value="1"/>
</dbReference>
<dbReference type="InterPro" id="IPR005746">
    <property type="entry name" value="Thioredoxin"/>
</dbReference>
<dbReference type="Gene3D" id="3.40.30.10">
    <property type="entry name" value="Glutaredoxin"/>
    <property type="match status" value="1"/>
</dbReference>
<protein>
    <recommendedName>
        <fullName evidence="6">Thioredoxin</fullName>
    </recommendedName>
</protein>
<evidence type="ECO:0000313" key="9">
    <source>
        <dbReference type="EMBL" id="EEG74119.1"/>
    </source>
</evidence>
<keyword evidence="4 7" id="KW-1015">Disulfide bond</keyword>
<reference evidence="9" key="2">
    <citation type="submission" date="2013-06" db="EMBL/GenBank/DDBJ databases">
        <title>Draft genome sequence of Clostridium hylemonae (DSM 15053).</title>
        <authorList>
            <person name="Sudarsanam P."/>
            <person name="Ley R."/>
            <person name="Guruge J."/>
            <person name="Turnbaugh P.J."/>
            <person name="Mahowald M."/>
            <person name="Liep D."/>
            <person name="Gordon J."/>
        </authorList>
    </citation>
    <scope>NUCLEOTIDE SEQUENCE</scope>
    <source>
        <strain evidence="9">DSM 15053</strain>
    </source>
</reference>
<dbReference type="PANTHER" id="PTHR45663">
    <property type="entry name" value="GEO12009P1"/>
    <property type="match status" value="1"/>
</dbReference>
<accession>C0C1V5</accession>
<evidence type="ECO:0000256" key="2">
    <source>
        <dbReference type="ARBA" id="ARBA00022448"/>
    </source>
</evidence>
<dbReference type="Pfam" id="PF00085">
    <property type="entry name" value="Thioredoxin"/>
    <property type="match status" value="1"/>
</dbReference>
<keyword evidence="2" id="KW-0813">Transport</keyword>
<name>C0C1V5_9FIRM</name>
<dbReference type="InterPro" id="IPR013766">
    <property type="entry name" value="Thioredoxin_domain"/>
</dbReference>
<dbReference type="OrthoDB" id="9790390at2"/>
<dbReference type="PANTHER" id="PTHR45663:SF11">
    <property type="entry name" value="GEO12009P1"/>
    <property type="match status" value="1"/>
</dbReference>
<dbReference type="SUPFAM" id="SSF52833">
    <property type="entry name" value="Thioredoxin-like"/>
    <property type="match status" value="1"/>
</dbReference>
<keyword evidence="10" id="KW-1185">Reference proteome</keyword>
<sequence>MLHLTAKNFDSEVMHESLPVVVMFYAVWCGKCAMMKPIAEEAEKKYKNRKKIKFCEVEIEESELLAAEYDTEIVPTFICFKNGRIVGTMRGIIDEEVFHERIQKIFRNS</sequence>